<name>A0ABP1QD02_9HEXA</name>
<evidence type="ECO:0000313" key="2">
    <source>
        <dbReference type="EMBL" id="CAL8098587.1"/>
    </source>
</evidence>
<dbReference type="PANTHER" id="PTHR34153">
    <property type="entry name" value="SI:CH211-262H13.3-RELATED-RELATED"/>
    <property type="match status" value="1"/>
</dbReference>
<reference evidence="2 3" key="1">
    <citation type="submission" date="2024-08" db="EMBL/GenBank/DDBJ databases">
        <authorList>
            <person name="Cucini C."/>
            <person name="Frati F."/>
        </authorList>
    </citation>
    <scope>NUCLEOTIDE SEQUENCE [LARGE SCALE GENOMIC DNA]</scope>
</reference>
<dbReference type="EMBL" id="CAXLJM020000030">
    <property type="protein sequence ID" value="CAL8098587.1"/>
    <property type="molecule type" value="Genomic_DNA"/>
</dbReference>
<dbReference type="Proteomes" id="UP001642540">
    <property type="component" value="Unassembled WGS sequence"/>
</dbReference>
<keyword evidence="3" id="KW-1185">Reference proteome</keyword>
<dbReference type="PANTHER" id="PTHR34153:SF2">
    <property type="entry name" value="SI:CH211-262H13.3-RELATED"/>
    <property type="match status" value="1"/>
</dbReference>
<sequence length="411" mass="45737">MNFFAVVAFSKENTIAVVSSKWLFENNKMCYRPAKGPGVNISKLVREHALPTTNWVPYVCRVLHTYGSFGDARRGCQKAEYTSNIDSSSGETPKRRRMQPNFGFVHTVDDNIPVFDLKEVQEIRGQRQNSSSSSAASESDDDQDDDVLQRLTREPPVGLLQHSEAAATHHTFAAVEQEPITGLPVQPVLASTRFEYHTPNQYAETQATAARPAPDESSVLALLISIREENRAFQQAITKRIVKVEDDITELLHRTNVIVHRDARNVPISLPVTTLDHYQNLISFLDDADNFNNLTRCLSVHGGSTPSDITNRILSRLISNVCAESLSLTGKGKNFKSAVKDTPVQKLIYVAVRMNKGGESTTDHQIDRFIQKWLKGATDREGGRERRRRIKVPEAICNEGAVPSGPSNGDD</sequence>
<evidence type="ECO:0000313" key="3">
    <source>
        <dbReference type="Proteomes" id="UP001642540"/>
    </source>
</evidence>
<organism evidence="2 3">
    <name type="scientific">Orchesella dallaii</name>
    <dbReference type="NCBI Taxonomy" id="48710"/>
    <lineage>
        <taxon>Eukaryota</taxon>
        <taxon>Metazoa</taxon>
        <taxon>Ecdysozoa</taxon>
        <taxon>Arthropoda</taxon>
        <taxon>Hexapoda</taxon>
        <taxon>Collembola</taxon>
        <taxon>Entomobryomorpha</taxon>
        <taxon>Entomobryoidea</taxon>
        <taxon>Orchesellidae</taxon>
        <taxon>Orchesellinae</taxon>
        <taxon>Orchesella</taxon>
    </lineage>
</organism>
<protein>
    <recommendedName>
        <fullName evidence="4">DUF4806 domain-containing protein</fullName>
    </recommendedName>
</protein>
<proteinExistence type="predicted"/>
<evidence type="ECO:0000256" key="1">
    <source>
        <dbReference type="SAM" id="MobiDB-lite"/>
    </source>
</evidence>
<evidence type="ECO:0008006" key="4">
    <source>
        <dbReference type="Google" id="ProtNLM"/>
    </source>
</evidence>
<comment type="caution">
    <text evidence="2">The sequence shown here is derived from an EMBL/GenBank/DDBJ whole genome shotgun (WGS) entry which is preliminary data.</text>
</comment>
<gene>
    <name evidence="2" type="ORF">ODALV1_LOCUS9983</name>
</gene>
<feature type="region of interest" description="Disordered" evidence="1">
    <location>
        <begin position="378"/>
        <end position="411"/>
    </location>
</feature>
<feature type="region of interest" description="Disordered" evidence="1">
    <location>
        <begin position="123"/>
        <end position="145"/>
    </location>
</feature>
<accession>A0ABP1QD02</accession>